<sequence length="295" mass="32466">MPPVLIMKKISLFLFGISALLAGCQPKADTFAGRMSVAETPQAFRYRPGLPPRVSAHRGGGNYPGYPENAVESFAYLVGQTPTIIECDIDLTRDSVLVLLHDKTLDRTTTGTGPLIAKSWAECQQYFLEDNFGTATTYRIPTLEQALRWGKDKCLFTLDVKRGVPFPKVVDMIHRTDAADYAAVITYNAPDAGTVYRLDPQLMISVSIRGQEDYERLRAAGVPDQNMLAFVGTTEPDPALYQFLHTKGIACILGVFGNLDKQAEARGDEQYRTFVQAGADILATDRPLEAAQAIR</sequence>
<evidence type="ECO:0000313" key="3">
    <source>
        <dbReference type="EMBL" id="SMC00011.1"/>
    </source>
</evidence>
<dbReference type="CDD" id="cd08566">
    <property type="entry name" value="GDPD_AtGDE_like"/>
    <property type="match status" value="1"/>
</dbReference>
<keyword evidence="4" id="KW-1185">Reference proteome</keyword>
<keyword evidence="1" id="KW-0732">Signal</keyword>
<organism evidence="3 4">
    <name type="scientific">Hymenobacter roseosalivarius DSM 11622</name>
    <dbReference type="NCBI Taxonomy" id="645990"/>
    <lineage>
        <taxon>Bacteria</taxon>
        <taxon>Pseudomonadati</taxon>
        <taxon>Bacteroidota</taxon>
        <taxon>Cytophagia</taxon>
        <taxon>Cytophagales</taxon>
        <taxon>Hymenobacteraceae</taxon>
        <taxon>Hymenobacter</taxon>
    </lineage>
</organism>
<dbReference type="GO" id="GO:0006644">
    <property type="term" value="P:phospholipid metabolic process"/>
    <property type="evidence" value="ECO:0007669"/>
    <property type="project" value="TreeGrafter"/>
</dbReference>
<dbReference type="Pfam" id="PF03009">
    <property type="entry name" value="GDPD"/>
    <property type="match status" value="1"/>
</dbReference>
<dbReference type="PANTHER" id="PTHR46320">
    <property type="entry name" value="GLYCEROPHOSPHODIESTER PHOSPHODIESTERASE 1"/>
    <property type="match status" value="1"/>
</dbReference>
<feature type="chain" id="PRO_5012641963" evidence="1">
    <location>
        <begin position="23"/>
        <end position="295"/>
    </location>
</feature>
<dbReference type="AlphaFoldDB" id="A0A1W1W3R3"/>
<dbReference type="GO" id="GO:0008889">
    <property type="term" value="F:glycerophosphodiester phosphodiesterase activity"/>
    <property type="evidence" value="ECO:0007669"/>
    <property type="project" value="TreeGrafter"/>
</dbReference>
<dbReference type="Gene3D" id="3.20.20.190">
    <property type="entry name" value="Phosphatidylinositol (PI) phosphodiesterase"/>
    <property type="match status" value="1"/>
</dbReference>
<evidence type="ECO:0000313" key="4">
    <source>
        <dbReference type="Proteomes" id="UP000192266"/>
    </source>
</evidence>
<evidence type="ECO:0000256" key="1">
    <source>
        <dbReference type="SAM" id="SignalP"/>
    </source>
</evidence>
<evidence type="ECO:0000259" key="2">
    <source>
        <dbReference type="PROSITE" id="PS51704"/>
    </source>
</evidence>
<dbReference type="EMBL" id="FWWW01000097">
    <property type="protein sequence ID" value="SMC00011.1"/>
    <property type="molecule type" value="Genomic_DNA"/>
</dbReference>
<dbReference type="GO" id="GO:0005886">
    <property type="term" value="C:plasma membrane"/>
    <property type="evidence" value="ECO:0007669"/>
    <property type="project" value="TreeGrafter"/>
</dbReference>
<feature type="domain" description="GP-PDE" evidence="2">
    <location>
        <begin position="52"/>
        <end position="294"/>
    </location>
</feature>
<dbReference type="GO" id="GO:0006580">
    <property type="term" value="P:ethanolamine metabolic process"/>
    <property type="evidence" value="ECO:0007669"/>
    <property type="project" value="TreeGrafter"/>
</dbReference>
<gene>
    <name evidence="3" type="ORF">SAMN00120144_3756</name>
</gene>
<proteinExistence type="predicted"/>
<dbReference type="SUPFAM" id="SSF51695">
    <property type="entry name" value="PLC-like phosphodiesterases"/>
    <property type="match status" value="1"/>
</dbReference>
<accession>A0A1W1W3R3</accession>
<name>A0A1W1W3R3_9BACT</name>
<dbReference type="GO" id="GO:0070291">
    <property type="term" value="P:N-acylethanolamine metabolic process"/>
    <property type="evidence" value="ECO:0007669"/>
    <property type="project" value="TreeGrafter"/>
</dbReference>
<reference evidence="3 4" key="1">
    <citation type="submission" date="2017-04" db="EMBL/GenBank/DDBJ databases">
        <authorList>
            <person name="Afonso C.L."/>
            <person name="Miller P.J."/>
            <person name="Scott M.A."/>
            <person name="Spackman E."/>
            <person name="Goraichik I."/>
            <person name="Dimitrov K.M."/>
            <person name="Suarez D.L."/>
            <person name="Swayne D.E."/>
        </authorList>
    </citation>
    <scope>NUCLEOTIDE SEQUENCE [LARGE SCALE GENOMIC DNA]</scope>
    <source>
        <strain evidence="3 4">DSM 11622</strain>
    </source>
</reference>
<dbReference type="InterPro" id="IPR017946">
    <property type="entry name" value="PLC-like_Pdiesterase_TIM-brl"/>
</dbReference>
<dbReference type="PANTHER" id="PTHR46320:SF1">
    <property type="entry name" value="GLYCEROPHOSPHODIESTER PHOSPHODIESTERASE 1"/>
    <property type="match status" value="1"/>
</dbReference>
<protein>
    <submittedName>
        <fullName evidence="3">Glycerophosphoryl diester phosphodiesterase</fullName>
    </submittedName>
</protein>
<dbReference type="Proteomes" id="UP000192266">
    <property type="component" value="Unassembled WGS sequence"/>
</dbReference>
<dbReference type="InterPro" id="IPR030395">
    <property type="entry name" value="GP_PDE_dom"/>
</dbReference>
<dbReference type="PROSITE" id="PS51704">
    <property type="entry name" value="GP_PDE"/>
    <property type="match status" value="1"/>
</dbReference>
<dbReference type="STRING" id="645990.SAMN00120144_3756"/>
<feature type="signal peptide" evidence="1">
    <location>
        <begin position="1"/>
        <end position="22"/>
    </location>
</feature>